<feature type="chain" id="PRO_5005672403" description="Lipoprotein" evidence="1">
    <location>
        <begin position="29"/>
        <end position="179"/>
    </location>
</feature>
<protein>
    <recommendedName>
        <fullName evidence="4">Lipoprotein</fullName>
    </recommendedName>
</protein>
<dbReference type="AlphaFoldDB" id="D9SGM4"/>
<proteinExistence type="predicted"/>
<keyword evidence="1" id="KW-0732">Signal</keyword>
<evidence type="ECO:0000313" key="2">
    <source>
        <dbReference type="EMBL" id="ADL55671.1"/>
    </source>
</evidence>
<dbReference type="KEGG" id="gca:Galf_1657"/>
<dbReference type="STRING" id="395494.Galf_1657"/>
<feature type="signal peptide" evidence="1">
    <location>
        <begin position="1"/>
        <end position="28"/>
    </location>
</feature>
<evidence type="ECO:0008006" key="4">
    <source>
        <dbReference type="Google" id="ProtNLM"/>
    </source>
</evidence>
<name>D9SGM4_GALCS</name>
<gene>
    <name evidence="2" type="ordered locus">Galf_1657</name>
</gene>
<organism evidence="2 3">
    <name type="scientific">Gallionella capsiferriformans (strain ES-2)</name>
    <name type="common">Gallionella ferruginea capsiferriformans (strain ES-2)</name>
    <dbReference type="NCBI Taxonomy" id="395494"/>
    <lineage>
        <taxon>Bacteria</taxon>
        <taxon>Pseudomonadati</taxon>
        <taxon>Pseudomonadota</taxon>
        <taxon>Betaproteobacteria</taxon>
        <taxon>Nitrosomonadales</taxon>
        <taxon>Gallionellaceae</taxon>
        <taxon>Gallionella</taxon>
    </lineage>
</organism>
<dbReference type="EMBL" id="CP002159">
    <property type="protein sequence ID" value="ADL55671.1"/>
    <property type="molecule type" value="Genomic_DNA"/>
</dbReference>
<dbReference type="RefSeq" id="WP_013293610.1">
    <property type="nucleotide sequence ID" value="NC_014394.1"/>
</dbReference>
<accession>D9SGM4</accession>
<dbReference type="HOGENOM" id="CLU_1501422_0_0_4"/>
<keyword evidence="3" id="KW-1185">Reference proteome</keyword>
<evidence type="ECO:0000313" key="3">
    <source>
        <dbReference type="Proteomes" id="UP000001235"/>
    </source>
</evidence>
<evidence type="ECO:0000256" key="1">
    <source>
        <dbReference type="SAM" id="SignalP"/>
    </source>
</evidence>
<dbReference type="eggNOG" id="COG0488">
    <property type="taxonomic scope" value="Bacteria"/>
</dbReference>
<dbReference type="PROSITE" id="PS51257">
    <property type="entry name" value="PROKAR_LIPOPROTEIN"/>
    <property type="match status" value="1"/>
</dbReference>
<reference evidence="2 3" key="1">
    <citation type="submission" date="2010-08" db="EMBL/GenBank/DDBJ databases">
        <title>Complete sequence of Gallionella capsiferriformans ES-2.</title>
        <authorList>
            <consortium name="US DOE Joint Genome Institute"/>
            <person name="Lucas S."/>
            <person name="Copeland A."/>
            <person name="Lapidus A."/>
            <person name="Cheng J.-F."/>
            <person name="Bruce D."/>
            <person name="Goodwin L."/>
            <person name="Pitluck S."/>
            <person name="Chertkov O."/>
            <person name="Davenport K.W."/>
            <person name="Detter J.C."/>
            <person name="Han C."/>
            <person name="Tapia R."/>
            <person name="Land M."/>
            <person name="Hauser L."/>
            <person name="Chang Y.-J."/>
            <person name="Jeffries C."/>
            <person name="Kyrpides N."/>
            <person name="Ivanova N."/>
            <person name="Mikhailova N."/>
            <person name="Shelobolina E.S."/>
            <person name="Picardal F."/>
            <person name="Roden E."/>
            <person name="Emerson D."/>
            <person name="Woyke T."/>
        </authorList>
    </citation>
    <scope>NUCLEOTIDE SEQUENCE [LARGE SCALE GENOMIC DNA]</scope>
    <source>
        <strain evidence="2 3">ES-2</strain>
    </source>
</reference>
<dbReference type="Proteomes" id="UP000001235">
    <property type="component" value="Chromosome"/>
</dbReference>
<sequence length="179" mass="19712" precursor="true">MKRIRMKVQLINAFTVAMMLAACSGVTAHKPTLDMASCPTPSGYDIKLHEALLYAAYIRSLSASDLTQEYNAARMNIVNNTERLKLAILLSLPDTQFRDTGKAIGLLNGLTVTPSDSQSDLNGFALLLNMLLGKEQQTAETLSDLTKLLATDRAQIKSLQDKIDAIKDFETNQTHRDQP</sequence>